<comment type="similarity">
    <text evidence="1">Belongs to the NAD(P)-dependent epimerase/dehydratase family.</text>
</comment>
<dbReference type="PANTHER" id="PTHR43000">
    <property type="entry name" value="DTDP-D-GLUCOSE 4,6-DEHYDRATASE-RELATED"/>
    <property type="match status" value="1"/>
</dbReference>
<dbReference type="AlphaFoldDB" id="A0A1G2E3W6"/>
<dbReference type="Pfam" id="PF01370">
    <property type="entry name" value="Epimerase"/>
    <property type="match status" value="1"/>
</dbReference>
<comment type="caution">
    <text evidence="3">The sequence shown here is derived from an EMBL/GenBank/DDBJ whole genome shotgun (WGS) entry which is preliminary data.</text>
</comment>
<dbReference type="InterPro" id="IPR001509">
    <property type="entry name" value="Epimerase_deHydtase"/>
</dbReference>
<dbReference type="EMBL" id="MHMA01000029">
    <property type="protein sequence ID" value="OGZ20040.1"/>
    <property type="molecule type" value="Genomic_DNA"/>
</dbReference>
<evidence type="ECO:0000256" key="1">
    <source>
        <dbReference type="ARBA" id="ARBA00007637"/>
    </source>
</evidence>
<accession>A0A1G2E3W6</accession>
<proteinExistence type="inferred from homology"/>
<evidence type="ECO:0000313" key="4">
    <source>
        <dbReference type="Proteomes" id="UP000178721"/>
    </source>
</evidence>
<dbReference type="Gene3D" id="3.90.25.10">
    <property type="entry name" value="UDP-galactose 4-epimerase, domain 1"/>
    <property type="match status" value="1"/>
</dbReference>
<dbReference type="SUPFAM" id="SSF51735">
    <property type="entry name" value="NAD(P)-binding Rossmann-fold domains"/>
    <property type="match status" value="1"/>
</dbReference>
<feature type="domain" description="NAD-dependent epimerase/dehydratase" evidence="2">
    <location>
        <begin position="9"/>
        <end position="229"/>
    </location>
</feature>
<dbReference type="Proteomes" id="UP000178721">
    <property type="component" value="Unassembled WGS sequence"/>
</dbReference>
<evidence type="ECO:0000259" key="2">
    <source>
        <dbReference type="Pfam" id="PF01370"/>
    </source>
</evidence>
<dbReference type="Gene3D" id="3.40.50.720">
    <property type="entry name" value="NAD(P)-binding Rossmann-like Domain"/>
    <property type="match status" value="1"/>
</dbReference>
<dbReference type="InterPro" id="IPR036291">
    <property type="entry name" value="NAD(P)-bd_dom_sf"/>
</dbReference>
<name>A0A1G2E3W6_9BACT</name>
<organism evidence="3 4">
    <name type="scientific">Candidatus Nealsonbacteria bacterium RIFCSPHIGHO2_01_FULL_43_31</name>
    <dbReference type="NCBI Taxonomy" id="1801665"/>
    <lineage>
        <taxon>Bacteria</taxon>
        <taxon>Candidatus Nealsoniibacteriota</taxon>
    </lineage>
</organism>
<evidence type="ECO:0000313" key="3">
    <source>
        <dbReference type="EMBL" id="OGZ20040.1"/>
    </source>
</evidence>
<reference evidence="3 4" key="1">
    <citation type="journal article" date="2016" name="Nat. Commun.">
        <title>Thousands of microbial genomes shed light on interconnected biogeochemical processes in an aquifer system.</title>
        <authorList>
            <person name="Anantharaman K."/>
            <person name="Brown C.T."/>
            <person name="Hug L.A."/>
            <person name="Sharon I."/>
            <person name="Castelle C.J."/>
            <person name="Probst A.J."/>
            <person name="Thomas B.C."/>
            <person name="Singh A."/>
            <person name="Wilkins M.J."/>
            <person name="Karaoz U."/>
            <person name="Brodie E.L."/>
            <person name="Williams K.H."/>
            <person name="Hubbard S.S."/>
            <person name="Banfield J.F."/>
        </authorList>
    </citation>
    <scope>NUCLEOTIDE SEQUENCE [LARGE SCALE GENOMIC DNA]</scope>
</reference>
<protein>
    <recommendedName>
        <fullName evidence="2">NAD-dependent epimerase/dehydratase domain-containing protein</fullName>
    </recommendedName>
</protein>
<gene>
    <name evidence="3" type="ORF">A2654_02190</name>
</gene>
<sequence length="320" mass="36173">MSIFNKKKILVTGGAGFIGSWLVRELIGLGAQVTVFDLKTPSNLQRKPIFIKGDVRNLNLVKKIIKEKRPDLVFHLAAQTIVGEALKDPLLTLSTNIEGTWKILEASRASYRPKAVIVASSDKAYGDQPNIPYQENMPLMGLYPYDCSKSSADLISRMYFKTYGLPVAVVRSANVFGGGDPHFSRIIPDTIRRLLSNQNPVIRSDGKLERDYLYIKDAVRGYLVLAEAILKRKNVLGQAFNFGTNRPYSVREVVSVILDLMYKNNLKPIILNEAENEIKNQSLDFSKARKVLKWQPAYTLKDGLEETILWYTQHLKAKKR</sequence>